<dbReference type="InterPro" id="IPR004103">
    <property type="entry name" value="Lyase_8_C"/>
</dbReference>
<sequence>MSKAGLVIIAGLVFCFCSGAFSALTTNEINAAHAQIKARYLQFLKGTPSSFDGPLGTEIANRFVGRVDLRVRQAQAFDFSADADIVFSLFPEEVGFEEEKEIYSVFLQSWLPGLALAYTVDAPGNSYYLDPAVKDLYFQALEYLYGRGIKSGMTFHRNATRQLNNPPPPGCANIVDMELRMGSLCQSVLLMEEYAAGESIFEEMRALVEFLEMLGYTSGHVEYWIPYNPPPGLDHLVQSDAMQIYPDVTFVSAMLKTNVTDRHNALLDAQNVFTDSLKIVPGWADTIKPDFTGFHHRGIYGNSYTGGFLPQAAFGVYALQGTPYAVDANSVSNLRELALTYRLYCQKFGMPFGIRGRFPEQTNLIREDAFGTYVLFASSLGINDESMHSLFKRLWDVTDVNVGFVFDGGRGKILRGLYLSNMLKELDALTALPEDNPEGFWMKPYGGLAIHRRDNWMAAVKGYGKYVWDYETGGGQNEYGQYLSHGMLTIFNGTSEYTDKDSGYDLSKGWDWYRQPGTTAVRFPLTAKQTDTHRTFSPETFMGGVSMNGQNGVFGMILNDPEFGDGISINLKARKSVFFSDDLIVMLGTGISGGDGQNRVETTLFQSCHTSVGQTMKKDGEAFADGSETVTASGSMTLADPFGNGYYIPDAQGVKLFQGVQNSFDDNGSTPTSGEYSTVVFDHGLSPAAAEYEAAILVGGGETVGALAAAPAARYQVQRKDDSVHQVYFPQADQTAYVFFDAAANASSLVERVDTPCLVMTEPVSNGWKVAVANPDLGIVDASQEMTFDWINDADERQYLPSTVQPVEVRLQGLWELRGTNSAVSVTSYAGGDTLLRFDCVDGAEVAVEVAAFGEETAALDFRQIAFEDDFNSYAADAPVPVDGQWTSVSYYEPSNVFVHVRTDTGNVFGEGAGNKYLGCRDAGGRTSNLLAQDILDADAVRVSFDFMEPDNELTGALSVRVGVNSVKVADEDVVGGIRPVDGFFDPAGTYECGAVVHADIYFNEQSAEITYIAPDGNPSTLAAGKMDVWLNGINTGDDVVNDRFLGTASLSPIRSLRFETYSAGQNEVWFDNLEVAVGVPVVVGDPFAVWAVEYGLVGDDAAQTADPDGDGMNNLLEFALGGIPTNRSDSAAILPILGEINPFFFEYIHRRRVDSTLKYSVERTGDLVSGNWATGGVAVTGYGPDGEGFERVTNSVPAEGANQFVRLKITGE</sequence>
<evidence type="ECO:0000313" key="7">
    <source>
        <dbReference type="EMBL" id="QHI69321.1"/>
    </source>
</evidence>
<dbReference type="InterPro" id="IPR003159">
    <property type="entry name" value="Lyase_8_central_dom"/>
</dbReference>
<accession>A0A6P1M655</accession>
<dbReference type="EMBL" id="CP047593">
    <property type="protein sequence ID" value="QHI69321.1"/>
    <property type="molecule type" value="Genomic_DNA"/>
</dbReference>
<dbReference type="Proteomes" id="UP000464954">
    <property type="component" value="Chromosome"/>
</dbReference>
<reference evidence="7 8" key="1">
    <citation type="submission" date="2020-01" db="EMBL/GenBank/DDBJ databases">
        <title>Ponticoccus aerotolerans gen. nov., sp. nov., an anaerobic bacterium and proposal of Ponticoccusceae fam. nov., Ponticoccusles ord. nov. and Ponticoccuse classis nov. in the phylum Kiritimatiellaeota.</title>
        <authorList>
            <person name="Zhou L.Y."/>
            <person name="Du Z.J."/>
        </authorList>
    </citation>
    <scope>NUCLEOTIDE SEQUENCE [LARGE SCALE GENOMIC DNA]</scope>
    <source>
        <strain evidence="7 8">S-5007</strain>
    </source>
</reference>
<dbReference type="PANTHER" id="PTHR37322:SF3">
    <property type="entry name" value="CHONDROITIN SULFATE ABC EXOLYASE"/>
    <property type="match status" value="1"/>
</dbReference>
<dbReference type="SUPFAM" id="SSF49863">
    <property type="entry name" value="Hyaluronate lyase-like, C-terminal domain"/>
    <property type="match status" value="1"/>
</dbReference>
<organism evidence="7 8">
    <name type="scientific">Tichowtungia aerotolerans</name>
    <dbReference type="NCBI Taxonomy" id="2697043"/>
    <lineage>
        <taxon>Bacteria</taxon>
        <taxon>Pseudomonadati</taxon>
        <taxon>Kiritimatiellota</taxon>
        <taxon>Tichowtungiia</taxon>
        <taxon>Tichowtungiales</taxon>
        <taxon>Tichowtungiaceae</taxon>
        <taxon>Tichowtungia</taxon>
    </lineage>
</organism>
<evidence type="ECO:0000259" key="6">
    <source>
        <dbReference type="Pfam" id="PF09093"/>
    </source>
</evidence>
<feature type="chain" id="PRO_5027121637" evidence="3">
    <location>
        <begin position="23"/>
        <end position="1213"/>
    </location>
</feature>
<evidence type="ECO:0000256" key="1">
    <source>
        <dbReference type="ARBA" id="ARBA00006699"/>
    </source>
</evidence>
<protein>
    <submittedName>
        <fullName evidence="7">Uncharacterized protein</fullName>
    </submittedName>
</protein>
<feature type="signal peptide" evidence="3">
    <location>
        <begin position="1"/>
        <end position="22"/>
    </location>
</feature>
<gene>
    <name evidence="7" type="ORF">GT409_07605</name>
</gene>
<dbReference type="AlphaFoldDB" id="A0A6P1M655"/>
<proteinExistence type="inferred from homology"/>
<dbReference type="PANTHER" id="PTHR37322">
    <property type="match status" value="1"/>
</dbReference>
<dbReference type="GO" id="GO:0030246">
    <property type="term" value="F:carbohydrate binding"/>
    <property type="evidence" value="ECO:0007669"/>
    <property type="project" value="InterPro"/>
</dbReference>
<dbReference type="InterPro" id="IPR011071">
    <property type="entry name" value="Lyase_8-like_C"/>
</dbReference>
<keyword evidence="2" id="KW-0456">Lyase</keyword>
<dbReference type="Pfam" id="PF09093">
    <property type="entry name" value="Lyase_catalyt"/>
    <property type="match status" value="1"/>
</dbReference>
<comment type="similarity">
    <text evidence="1">Belongs to the polysaccharide lyase 8 family.</text>
</comment>
<dbReference type="InterPro" id="IPR011013">
    <property type="entry name" value="Gal_mutarotase_sf_dom"/>
</dbReference>
<feature type="domain" description="Polysaccharide lyase family 8 central" evidence="4">
    <location>
        <begin position="449"/>
        <end position="697"/>
    </location>
</feature>
<keyword evidence="3" id="KW-0732">Signal</keyword>
<keyword evidence="8" id="KW-1185">Reference proteome</keyword>
<dbReference type="InterPro" id="IPR039174">
    <property type="entry name" value="Chondroitin_ABC_lyase"/>
</dbReference>
<dbReference type="KEGG" id="taer:GT409_07605"/>
<dbReference type="Pfam" id="PF02278">
    <property type="entry name" value="Lyase_8"/>
    <property type="match status" value="1"/>
</dbReference>
<dbReference type="InterPro" id="IPR014718">
    <property type="entry name" value="GH-type_carb-bd"/>
</dbReference>
<dbReference type="GO" id="GO:0005975">
    <property type="term" value="P:carbohydrate metabolic process"/>
    <property type="evidence" value="ECO:0007669"/>
    <property type="project" value="InterPro"/>
</dbReference>
<dbReference type="SUPFAM" id="SSF48230">
    <property type="entry name" value="Chondroitin AC/alginate lyase"/>
    <property type="match status" value="1"/>
</dbReference>
<dbReference type="InterPro" id="IPR008929">
    <property type="entry name" value="Chondroitin_lyas"/>
</dbReference>
<dbReference type="GO" id="GO:0006027">
    <property type="term" value="P:glycosaminoglycan catabolic process"/>
    <property type="evidence" value="ECO:0007669"/>
    <property type="project" value="InterPro"/>
</dbReference>
<dbReference type="Gene3D" id="2.60.220.10">
    <property type="entry name" value="Polysaccharide lyase family 8-like, C-terminal"/>
    <property type="match status" value="1"/>
</dbReference>
<dbReference type="Gene3D" id="1.50.10.100">
    <property type="entry name" value="Chondroitin AC/alginate lyase"/>
    <property type="match status" value="1"/>
</dbReference>
<dbReference type="GO" id="GO:0005576">
    <property type="term" value="C:extracellular region"/>
    <property type="evidence" value="ECO:0007669"/>
    <property type="project" value="InterPro"/>
</dbReference>
<evidence type="ECO:0000256" key="3">
    <source>
        <dbReference type="SAM" id="SignalP"/>
    </source>
</evidence>
<evidence type="ECO:0000259" key="4">
    <source>
        <dbReference type="Pfam" id="PF02278"/>
    </source>
</evidence>
<evidence type="ECO:0000256" key="2">
    <source>
        <dbReference type="ARBA" id="ARBA00023239"/>
    </source>
</evidence>
<dbReference type="Gene3D" id="2.70.98.10">
    <property type="match status" value="1"/>
</dbReference>
<feature type="domain" description="Lyase catalytic" evidence="6">
    <location>
        <begin position="248"/>
        <end position="373"/>
    </location>
</feature>
<dbReference type="InterPro" id="IPR015177">
    <property type="entry name" value="Lyase_catalyt"/>
</dbReference>
<feature type="domain" description="Polysaccharide lyase family 8 C-terminal" evidence="5">
    <location>
        <begin position="719"/>
        <end position="775"/>
    </location>
</feature>
<dbReference type="SUPFAM" id="SSF74650">
    <property type="entry name" value="Galactose mutarotase-like"/>
    <property type="match status" value="1"/>
</dbReference>
<dbReference type="GO" id="GO:0016837">
    <property type="term" value="F:carbon-oxygen lyase activity, acting on polysaccharides"/>
    <property type="evidence" value="ECO:0007669"/>
    <property type="project" value="UniProtKB-ARBA"/>
</dbReference>
<dbReference type="RefSeq" id="WP_160628503.1">
    <property type="nucleotide sequence ID" value="NZ_CP047593.1"/>
</dbReference>
<evidence type="ECO:0000313" key="8">
    <source>
        <dbReference type="Proteomes" id="UP000464954"/>
    </source>
</evidence>
<name>A0A6P1M655_9BACT</name>
<dbReference type="Pfam" id="PF02884">
    <property type="entry name" value="Lyase_8_C"/>
    <property type="match status" value="1"/>
</dbReference>
<evidence type="ECO:0000259" key="5">
    <source>
        <dbReference type="Pfam" id="PF02884"/>
    </source>
</evidence>